<accession>A0A9X2P485</accession>
<feature type="domain" description="DUF3857" evidence="2">
    <location>
        <begin position="44"/>
        <end position="205"/>
    </location>
</feature>
<dbReference type="InterPro" id="IPR024618">
    <property type="entry name" value="DUF3857"/>
</dbReference>
<reference evidence="3" key="1">
    <citation type="submission" date="2022-08" db="EMBL/GenBank/DDBJ databases">
        <authorList>
            <person name="Zhang D."/>
        </authorList>
    </citation>
    <scope>NUCLEOTIDE SEQUENCE</scope>
    <source>
        <strain evidence="3">XJ19-11</strain>
    </source>
</reference>
<organism evidence="3 4">
    <name type="scientific">Aquiflexum gelatinilyticum</name>
    <dbReference type="NCBI Taxonomy" id="2961943"/>
    <lineage>
        <taxon>Bacteria</taxon>
        <taxon>Pseudomonadati</taxon>
        <taxon>Bacteroidota</taxon>
        <taxon>Cytophagia</taxon>
        <taxon>Cytophagales</taxon>
        <taxon>Cyclobacteriaceae</taxon>
        <taxon>Aquiflexum</taxon>
    </lineage>
</organism>
<feature type="domain" description="Transglutaminase-like" evidence="1">
    <location>
        <begin position="264"/>
        <end position="365"/>
    </location>
</feature>
<dbReference type="Pfam" id="PF01841">
    <property type="entry name" value="Transglut_core"/>
    <property type="match status" value="1"/>
</dbReference>
<dbReference type="InterPro" id="IPR038765">
    <property type="entry name" value="Papain-like_cys_pep_sf"/>
</dbReference>
<dbReference type="Proteomes" id="UP001142175">
    <property type="component" value="Unassembled WGS sequence"/>
</dbReference>
<name>A0A9X2P485_9BACT</name>
<dbReference type="SUPFAM" id="SSF54001">
    <property type="entry name" value="Cysteine proteinases"/>
    <property type="match status" value="1"/>
</dbReference>
<dbReference type="Pfam" id="PF12969">
    <property type="entry name" value="DUF3857"/>
    <property type="match status" value="1"/>
</dbReference>
<dbReference type="RefSeq" id="WP_258422310.1">
    <property type="nucleotide sequence ID" value="NZ_JANSUY010000002.1"/>
</dbReference>
<keyword evidence="4" id="KW-1185">Reference proteome</keyword>
<dbReference type="Gene3D" id="3.10.620.30">
    <property type="match status" value="1"/>
</dbReference>
<comment type="caution">
    <text evidence="3">The sequence shown here is derived from an EMBL/GenBank/DDBJ whole genome shotgun (WGS) entry which is preliminary data.</text>
</comment>
<evidence type="ECO:0000313" key="3">
    <source>
        <dbReference type="EMBL" id="MCR9014431.1"/>
    </source>
</evidence>
<proteinExistence type="predicted"/>
<sequence length="612" mass="69854">MSILSLRAIAVSALIFISGICFSQEVVPHYSVLEKEDFITLNPDYTVYQKSILTIQIWDSKGLSHANRVLYVDKLNKAISFEATVTSLANNKVLKKVKLKDMEEVSVIDDVALYQEDKKKVFRLDGVPLPVKVEIVEEALSTSNMFMGVWYPIEYPNQKVNKASVEISYPNELGMRYRVEALDSIPTQVNNGNITILKWQTENLPVLDASKETDWPNVQLAPNKFSLEGVTSTMESWDGLGKFYSQLIDQKDEIPEDFKKEIFEMVQNAEDDYEKISILYQYLQKNYRYVAIFLGIGGWEPRYASDVINTKYGECKALTTLMKGMLKTVGIESQYSLVFAGDVIRPLDPDFPIKNFNHAFLRVPLKDEVLWLECTNNYLPAGFSGNFTKDRDALVITENGGFLERTPDYREFKFNTLKNSYDIQLLENGDGTFKGSSSFQGFPAMDFFALNKFLDDNQRKNYLNRNIGGSGIIIKDYQIQTGNQREVPIATVTFDGNIQRFGQQTTKRIIFPTHLKKIEADMLDNGLLNFQEEITIKSDRKTEIESGVSNIEIKEEHFSYFVDSQISEDGIITISNRLEINIPKEISKDDKAKIIAQINTQIQKNIILKKSE</sequence>
<evidence type="ECO:0000313" key="4">
    <source>
        <dbReference type="Proteomes" id="UP001142175"/>
    </source>
</evidence>
<dbReference type="AlphaFoldDB" id="A0A9X2P485"/>
<dbReference type="InterPro" id="IPR002931">
    <property type="entry name" value="Transglutaminase-like"/>
</dbReference>
<protein>
    <submittedName>
        <fullName evidence="3">Transglutaminase-like domain-containing protein</fullName>
    </submittedName>
</protein>
<dbReference type="EMBL" id="JANSUY010000002">
    <property type="protein sequence ID" value="MCR9014431.1"/>
    <property type="molecule type" value="Genomic_DNA"/>
</dbReference>
<gene>
    <name evidence="3" type="ORF">NU887_05250</name>
</gene>
<evidence type="ECO:0000259" key="2">
    <source>
        <dbReference type="Pfam" id="PF12969"/>
    </source>
</evidence>
<dbReference type="Gene3D" id="2.60.40.3140">
    <property type="match status" value="1"/>
</dbReference>
<evidence type="ECO:0000259" key="1">
    <source>
        <dbReference type="Pfam" id="PF01841"/>
    </source>
</evidence>